<protein>
    <submittedName>
        <fullName evidence="1">Tail tube protein</fullName>
    </submittedName>
</protein>
<dbReference type="Pfam" id="PF04985">
    <property type="entry name" value="Phage_tube"/>
    <property type="match status" value="1"/>
</dbReference>
<proteinExistence type="predicted"/>
<reference evidence="1" key="1">
    <citation type="journal article" date="2021" name="Proc. Natl. Acad. Sci. U.S.A.">
        <title>A Catalog of Tens of Thousands of Viruses from Human Metagenomes Reveals Hidden Associations with Chronic Diseases.</title>
        <authorList>
            <person name="Tisza M.J."/>
            <person name="Buck C.B."/>
        </authorList>
    </citation>
    <scope>NUCLEOTIDE SEQUENCE</scope>
    <source>
        <strain evidence="1">Ct3D84</strain>
    </source>
</reference>
<organism evidence="1">
    <name type="scientific">Myoviridae sp. ct3D84</name>
    <dbReference type="NCBI Taxonomy" id="2825023"/>
    <lineage>
        <taxon>Viruses</taxon>
        <taxon>Duplodnaviria</taxon>
        <taxon>Heunggongvirae</taxon>
        <taxon>Uroviricota</taxon>
        <taxon>Caudoviricetes</taxon>
    </lineage>
</organism>
<name>A0A8S5PB87_9CAUD</name>
<dbReference type="EMBL" id="BK015371">
    <property type="protein sequence ID" value="DAE03715.1"/>
    <property type="molecule type" value="Genomic_DNA"/>
</dbReference>
<accession>A0A8S5PB87</accession>
<evidence type="ECO:0000313" key="1">
    <source>
        <dbReference type="EMBL" id="DAE03715.1"/>
    </source>
</evidence>
<dbReference type="InterPro" id="IPR006498">
    <property type="entry name" value="Tail_tube"/>
</dbReference>
<sequence length="171" mass="18876">MKDIPTKINKYNVYNDGDRLLGMGDEMSLPDFEASSETITGAGILGEIDDPTVGYFGNQEIEIPFRLLDKEAMSMMDMTKAVHLTIRGACQSTDSEGNIAFKPIRCVVRGRSKKLAAGKFKNGNPMDTSVSLTVLYILIEVDGENVIELDKLNEVFKVNGIDMLAEIKEMC</sequence>